<evidence type="ECO:0000256" key="11">
    <source>
        <dbReference type="PROSITE-ProRule" id="PRU10141"/>
    </source>
</evidence>
<evidence type="ECO:0000256" key="7">
    <source>
        <dbReference type="ARBA" id="ARBA00022840"/>
    </source>
</evidence>
<dbReference type="EC" id="2.7.12.1" evidence="2"/>
<dbReference type="PANTHER" id="PTHR24058">
    <property type="entry name" value="DUAL SPECIFICITY PROTEIN KINASE"/>
    <property type="match status" value="1"/>
</dbReference>
<feature type="region of interest" description="Disordered" evidence="12">
    <location>
        <begin position="1"/>
        <end position="20"/>
    </location>
</feature>
<dbReference type="AlphaFoldDB" id="A0A1R2CJL7"/>
<dbReference type="Gene3D" id="3.30.10.30">
    <property type="entry name" value="DYRK"/>
    <property type="match status" value="1"/>
</dbReference>
<evidence type="ECO:0000256" key="12">
    <source>
        <dbReference type="SAM" id="MobiDB-lite"/>
    </source>
</evidence>
<name>A0A1R2CJL7_9CILI</name>
<dbReference type="SUPFAM" id="SSF56112">
    <property type="entry name" value="Protein kinase-like (PK-like)"/>
    <property type="match status" value="1"/>
</dbReference>
<dbReference type="GO" id="GO:0005524">
    <property type="term" value="F:ATP binding"/>
    <property type="evidence" value="ECO:0007669"/>
    <property type="project" value="UniProtKB-UniRule"/>
</dbReference>
<dbReference type="InterPro" id="IPR011009">
    <property type="entry name" value="Kinase-like_dom_sf"/>
</dbReference>
<dbReference type="Proteomes" id="UP000187209">
    <property type="component" value="Unassembled WGS sequence"/>
</dbReference>
<dbReference type="SMART" id="SM00220">
    <property type="entry name" value="S_TKc"/>
    <property type="match status" value="1"/>
</dbReference>
<dbReference type="InterPro" id="IPR017441">
    <property type="entry name" value="Protein_kinase_ATP_BS"/>
</dbReference>
<dbReference type="Gene3D" id="1.10.510.10">
    <property type="entry name" value="Transferase(Phosphotransferase) domain 1"/>
    <property type="match status" value="1"/>
</dbReference>
<dbReference type="InterPro" id="IPR008271">
    <property type="entry name" value="Ser/Thr_kinase_AS"/>
</dbReference>
<comment type="catalytic activity">
    <reaction evidence="8">
        <text>L-seryl-[protein] + ATP = O-phospho-L-seryl-[protein] + ADP + H(+)</text>
        <dbReference type="Rhea" id="RHEA:17989"/>
        <dbReference type="Rhea" id="RHEA-COMP:9863"/>
        <dbReference type="Rhea" id="RHEA-COMP:11604"/>
        <dbReference type="ChEBI" id="CHEBI:15378"/>
        <dbReference type="ChEBI" id="CHEBI:29999"/>
        <dbReference type="ChEBI" id="CHEBI:30616"/>
        <dbReference type="ChEBI" id="CHEBI:83421"/>
        <dbReference type="ChEBI" id="CHEBI:456216"/>
        <dbReference type="EC" id="2.7.12.1"/>
    </reaction>
</comment>
<dbReference type="InterPro" id="IPR042521">
    <property type="entry name" value="DYRK"/>
</dbReference>
<evidence type="ECO:0000256" key="6">
    <source>
        <dbReference type="ARBA" id="ARBA00022777"/>
    </source>
</evidence>
<dbReference type="GO" id="GO:0005856">
    <property type="term" value="C:cytoskeleton"/>
    <property type="evidence" value="ECO:0007669"/>
    <property type="project" value="TreeGrafter"/>
</dbReference>
<evidence type="ECO:0000256" key="8">
    <source>
        <dbReference type="ARBA" id="ARBA00049003"/>
    </source>
</evidence>
<comment type="similarity">
    <text evidence="1">Belongs to the protein kinase superfamily. CMGC Ser/Thr protein kinase family. MNB/DYRK subfamily.</text>
</comment>
<protein>
    <recommendedName>
        <fullName evidence="2">dual-specificity kinase</fullName>
        <ecNumber evidence="2">2.7.12.1</ecNumber>
    </recommendedName>
</protein>
<keyword evidence="7 11" id="KW-0067">ATP-binding</keyword>
<dbReference type="EMBL" id="MPUH01000133">
    <property type="protein sequence ID" value="OMJ89150.1"/>
    <property type="molecule type" value="Genomic_DNA"/>
</dbReference>
<evidence type="ECO:0000313" key="14">
    <source>
        <dbReference type="EMBL" id="OMJ89150.1"/>
    </source>
</evidence>
<dbReference type="PROSITE" id="PS00108">
    <property type="entry name" value="PROTEIN_KINASE_ST"/>
    <property type="match status" value="1"/>
</dbReference>
<dbReference type="CDD" id="cd14210">
    <property type="entry name" value="PKc_DYRK"/>
    <property type="match status" value="1"/>
</dbReference>
<feature type="binding site" evidence="11">
    <location>
        <position position="204"/>
    </location>
    <ligand>
        <name>ATP</name>
        <dbReference type="ChEBI" id="CHEBI:30616"/>
    </ligand>
</feature>
<evidence type="ECO:0000256" key="3">
    <source>
        <dbReference type="ARBA" id="ARBA00022527"/>
    </source>
</evidence>
<dbReference type="GO" id="GO:0005737">
    <property type="term" value="C:cytoplasm"/>
    <property type="evidence" value="ECO:0007669"/>
    <property type="project" value="TreeGrafter"/>
</dbReference>
<sequence>MRAQDTLPLSTRKINSNSSLSSVDMPLPFSFPSNPMSKLKPKIKSSLNLSVDRRPPQIDTQLVSPKTHTSFIVTPKEYPEKMPINARPHTTKFSQKHFNLEKRRKRSWEDMKLPVNPSTVIKQFSHRIQEWEKEEIIKYTNIYYIGKSVRPPIKDFDDEDRDYKIYIGDHINFRYEIIAELGKGSYGQVIEVYDHATRQTLAMKIIKNHKDFHEQAQIEIDILKLLKDNDRDHSSNIVHLEEIFVFRNHICIVFELLSINLYDLLKKNQFKGLSVTLIKRFSIQILQALSFLSKFNIIHCDLKPENILLVHISRSSVKVIDFGSSSYGNNRIQTYIQSRFYRAPEVILGIPITAAIDIWSFGCILAELFTGAPLFSGEDEKEQLMCMMEILGPPPVEVVQIASKRDCYFDKSYQPKELVNARGRKRYPNSKDLKTILNGADEGFIRLIEECINWNPAIRVTPQKALENPWLYENVRKPLNVRYNSAARPASNTYEDQRFDYRKNKVSFA</sequence>
<dbReference type="Pfam" id="PF00069">
    <property type="entry name" value="Pkinase"/>
    <property type="match status" value="1"/>
</dbReference>
<evidence type="ECO:0000256" key="10">
    <source>
        <dbReference type="ARBA" id="ARBA00051680"/>
    </source>
</evidence>
<feature type="compositionally biased region" description="Polar residues" evidence="12">
    <location>
        <begin position="7"/>
        <end position="20"/>
    </location>
</feature>
<dbReference type="InterPro" id="IPR000719">
    <property type="entry name" value="Prot_kinase_dom"/>
</dbReference>
<evidence type="ECO:0000256" key="9">
    <source>
        <dbReference type="ARBA" id="ARBA00049308"/>
    </source>
</evidence>
<evidence type="ECO:0000259" key="13">
    <source>
        <dbReference type="PROSITE" id="PS50011"/>
    </source>
</evidence>
<dbReference type="PROSITE" id="PS00107">
    <property type="entry name" value="PROTEIN_KINASE_ATP"/>
    <property type="match status" value="1"/>
</dbReference>
<comment type="catalytic activity">
    <reaction evidence="10">
        <text>L-tyrosyl-[protein] + ATP = O-phospho-L-tyrosyl-[protein] + ADP + H(+)</text>
        <dbReference type="Rhea" id="RHEA:10596"/>
        <dbReference type="Rhea" id="RHEA-COMP:10136"/>
        <dbReference type="Rhea" id="RHEA-COMP:20101"/>
        <dbReference type="ChEBI" id="CHEBI:15378"/>
        <dbReference type="ChEBI" id="CHEBI:30616"/>
        <dbReference type="ChEBI" id="CHEBI:46858"/>
        <dbReference type="ChEBI" id="CHEBI:61978"/>
        <dbReference type="ChEBI" id="CHEBI:456216"/>
        <dbReference type="EC" id="2.7.12.1"/>
    </reaction>
</comment>
<keyword evidence="4" id="KW-0808">Transferase</keyword>
<evidence type="ECO:0000256" key="1">
    <source>
        <dbReference type="ARBA" id="ARBA00008867"/>
    </source>
</evidence>
<accession>A0A1R2CJL7</accession>
<dbReference type="OrthoDB" id="9332038at2759"/>
<dbReference type="PANTHER" id="PTHR24058:SF22">
    <property type="entry name" value="DUAL SPECIFICITY TYROSINE-PHOSPHORYLATION-REGULATED KINASE 4"/>
    <property type="match status" value="1"/>
</dbReference>
<dbReference type="PROSITE" id="PS50011">
    <property type="entry name" value="PROTEIN_KINASE_DOM"/>
    <property type="match status" value="1"/>
</dbReference>
<comment type="catalytic activity">
    <reaction evidence="9">
        <text>L-threonyl-[protein] + ATP = O-phospho-L-threonyl-[protein] + ADP + H(+)</text>
        <dbReference type="Rhea" id="RHEA:46608"/>
        <dbReference type="Rhea" id="RHEA-COMP:11060"/>
        <dbReference type="Rhea" id="RHEA-COMP:11605"/>
        <dbReference type="ChEBI" id="CHEBI:15378"/>
        <dbReference type="ChEBI" id="CHEBI:30013"/>
        <dbReference type="ChEBI" id="CHEBI:30616"/>
        <dbReference type="ChEBI" id="CHEBI:61977"/>
        <dbReference type="ChEBI" id="CHEBI:456216"/>
        <dbReference type="EC" id="2.7.12.1"/>
    </reaction>
</comment>
<dbReference type="Gene3D" id="3.30.200.20">
    <property type="entry name" value="Phosphorylase Kinase, domain 1"/>
    <property type="match status" value="1"/>
</dbReference>
<keyword evidence="6" id="KW-0418">Kinase</keyword>
<reference evidence="14 15" key="1">
    <citation type="submission" date="2016-11" db="EMBL/GenBank/DDBJ databases">
        <title>The macronuclear genome of Stentor coeruleus: a giant cell with tiny introns.</title>
        <authorList>
            <person name="Slabodnick M."/>
            <person name="Ruby J.G."/>
            <person name="Reiff S.B."/>
            <person name="Swart E.C."/>
            <person name="Gosai S."/>
            <person name="Prabakaran S."/>
            <person name="Witkowska E."/>
            <person name="Larue G.E."/>
            <person name="Fisher S."/>
            <person name="Freeman R.M."/>
            <person name="Gunawardena J."/>
            <person name="Chu W."/>
            <person name="Stover N.A."/>
            <person name="Gregory B.D."/>
            <person name="Nowacki M."/>
            <person name="Derisi J."/>
            <person name="Roy S.W."/>
            <person name="Marshall W.F."/>
            <person name="Sood P."/>
        </authorList>
    </citation>
    <scope>NUCLEOTIDE SEQUENCE [LARGE SCALE GENOMIC DNA]</scope>
    <source>
        <strain evidence="14">WM001</strain>
    </source>
</reference>
<proteinExistence type="inferred from homology"/>
<organism evidence="14 15">
    <name type="scientific">Stentor coeruleus</name>
    <dbReference type="NCBI Taxonomy" id="5963"/>
    <lineage>
        <taxon>Eukaryota</taxon>
        <taxon>Sar</taxon>
        <taxon>Alveolata</taxon>
        <taxon>Ciliophora</taxon>
        <taxon>Postciliodesmatophora</taxon>
        <taxon>Heterotrichea</taxon>
        <taxon>Heterotrichida</taxon>
        <taxon>Stentoridae</taxon>
        <taxon>Stentor</taxon>
    </lineage>
</organism>
<evidence type="ECO:0000313" key="15">
    <source>
        <dbReference type="Proteomes" id="UP000187209"/>
    </source>
</evidence>
<keyword evidence="5 11" id="KW-0547">Nucleotide-binding</keyword>
<evidence type="ECO:0000256" key="5">
    <source>
        <dbReference type="ARBA" id="ARBA00022741"/>
    </source>
</evidence>
<keyword evidence="15" id="KW-1185">Reference proteome</keyword>
<dbReference type="InterPro" id="IPR050494">
    <property type="entry name" value="Ser_Thr_dual-spec_kinase"/>
</dbReference>
<evidence type="ECO:0000256" key="2">
    <source>
        <dbReference type="ARBA" id="ARBA00013203"/>
    </source>
</evidence>
<evidence type="ECO:0000256" key="4">
    <source>
        <dbReference type="ARBA" id="ARBA00022679"/>
    </source>
</evidence>
<keyword evidence="3" id="KW-0723">Serine/threonine-protein kinase</keyword>
<dbReference type="GO" id="GO:0004712">
    <property type="term" value="F:protein serine/threonine/tyrosine kinase activity"/>
    <property type="evidence" value="ECO:0007669"/>
    <property type="project" value="UniProtKB-EC"/>
</dbReference>
<comment type="caution">
    <text evidence="14">The sequence shown here is derived from an EMBL/GenBank/DDBJ whole genome shotgun (WGS) entry which is preliminary data.</text>
</comment>
<feature type="domain" description="Protein kinase" evidence="13">
    <location>
        <begin position="175"/>
        <end position="471"/>
    </location>
</feature>
<gene>
    <name evidence="14" type="ORF">SteCoe_8778</name>
</gene>
<dbReference type="GO" id="GO:0004674">
    <property type="term" value="F:protein serine/threonine kinase activity"/>
    <property type="evidence" value="ECO:0007669"/>
    <property type="project" value="UniProtKB-KW"/>
</dbReference>